<organism evidence="12 13">
    <name type="scientific">Rhododendron williamsianum</name>
    <dbReference type="NCBI Taxonomy" id="262921"/>
    <lineage>
        <taxon>Eukaryota</taxon>
        <taxon>Viridiplantae</taxon>
        <taxon>Streptophyta</taxon>
        <taxon>Embryophyta</taxon>
        <taxon>Tracheophyta</taxon>
        <taxon>Spermatophyta</taxon>
        <taxon>Magnoliopsida</taxon>
        <taxon>eudicotyledons</taxon>
        <taxon>Gunneridae</taxon>
        <taxon>Pentapetalae</taxon>
        <taxon>asterids</taxon>
        <taxon>Ericales</taxon>
        <taxon>Ericaceae</taxon>
        <taxon>Ericoideae</taxon>
        <taxon>Rhodoreae</taxon>
        <taxon>Rhododendron</taxon>
    </lineage>
</organism>
<dbReference type="SMART" id="SM00856">
    <property type="entry name" value="PMEI"/>
    <property type="match status" value="1"/>
</dbReference>
<keyword evidence="10" id="KW-0732">Signal</keyword>
<comment type="caution">
    <text evidence="12">The sequence shown here is derived from an EMBL/GenBank/DDBJ whole genome shotgun (WGS) entry which is preliminary data.</text>
</comment>
<dbReference type="GO" id="GO:0042545">
    <property type="term" value="P:cell wall modification"/>
    <property type="evidence" value="ECO:0007669"/>
    <property type="project" value="UniProtKB-UniRule"/>
</dbReference>
<feature type="domain" description="Pectinesterase inhibitor" evidence="11">
    <location>
        <begin position="13"/>
        <end position="141"/>
    </location>
</feature>
<dbReference type="InterPro" id="IPR035513">
    <property type="entry name" value="Invertase/methylesterase_inhib"/>
</dbReference>
<comment type="similarity">
    <text evidence="3">In the C-terminal section; belongs to the pectinesterase family.</text>
</comment>
<comment type="catalytic activity">
    <reaction evidence="8 10">
        <text>[(1-&gt;4)-alpha-D-galacturonosyl methyl ester](n) + n H2O = [(1-&gt;4)-alpha-D-galacturonosyl](n) + n methanol + n H(+)</text>
        <dbReference type="Rhea" id="RHEA:22380"/>
        <dbReference type="Rhea" id="RHEA-COMP:14570"/>
        <dbReference type="Rhea" id="RHEA-COMP:14573"/>
        <dbReference type="ChEBI" id="CHEBI:15377"/>
        <dbReference type="ChEBI" id="CHEBI:15378"/>
        <dbReference type="ChEBI" id="CHEBI:17790"/>
        <dbReference type="ChEBI" id="CHEBI:140522"/>
        <dbReference type="ChEBI" id="CHEBI:140523"/>
        <dbReference type="EC" id="3.1.1.11"/>
    </reaction>
</comment>
<dbReference type="CDD" id="cd15799">
    <property type="entry name" value="PMEI-like_4"/>
    <property type="match status" value="1"/>
</dbReference>
<dbReference type="InterPro" id="IPR011050">
    <property type="entry name" value="Pectin_lyase_fold/virulence"/>
</dbReference>
<evidence type="ECO:0000256" key="7">
    <source>
        <dbReference type="ARBA" id="ARBA00023316"/>
    </source>
</evidence>
<reference evidence="12 13" key="1">
    <citation type="journal article" date="2019" name="Genome Biol. Evol.">
        <title>The Rhododendron genome and chromosomal organization provide insight into shared whole-genome duplications across the heath family (Ericaceae).</title>
        <authorList>
            <person name="Soza V.L."/>
            <person name="Lindsley D."/>
            <person name="Waalkes A."/>
            <person name="Ramage E."/>
            <person name="Patwardhan R.P."/>
            <person name="Burton J.N."/>
            <person name="Adey A."/>
            <person name="Kumar A."/>
            <person name="Qiu R."/>
            <person name="Shendure J."/>
            <person name="Hall B."/>
        </authorList>
    </citation>
    <scope>NUCLEOTIDE SEQUENCE [LARGE SCALE GENOMIC DNA]</scope>
    <source>
        <strain evidence="12">RSF 1966-606</strain>
    </source>
</reference>
<evidence type="ECO:0000256" key="2">
    <source>
        <dbReference type="ARBA" id="ARBA00006027"/>
    </source>
</evidence>
<evidence type="ECO:0000313" key="12">
    <source>
        <dbReference type="EMBL" id="KAE9460029.1"/>
    </source>
</evidence>
<dbReference type="AlphaFoldDB" id="A0A6A4LXD2"/>
<dbReference type="GO" id="GO:0030599">
    <property type="term" value="F:pectinesterase activity"/>
    <property type="evidence" value="ECO:0007669"/>
    <property type="project" value="UniProtKB-UniRule"/>
</dbReference>
<keyword evidence="13" id="KW-1185">Reference proteome</keyword>
<keyword evidence="7" id="KW-0961">Cell wall biogenesis/degradation</keyword>
<evidence type="ECO:0000256" key="9">
    <source>
        <dbReference type="PROSITE-ProRule" id="PRU10040"/>
    </source>
</evidence>
<dbReference type="Gene3D" id="2.160.20.10">
    <property type="entry name" value="Single-stranded right-handed beta-helix, Pectin lyase-like"/>
    <property type="match status" value="1"/>
</dbReference>
<feature type="non-terminal residue" evidence="12">
    <location>
        <position position="1"/>
    </location>
</feature>
<dbReference type="Pfam" id="PF01095">
    <property type="entry name" value="Pectinesterase"/>
    <property type="match status" value="1"/>
</dbReference>
<comment type="pathway">
    <text evidence="1 10">Glycan metabolism; pectin degradation; 2-dehydro-3-deoxy-D-gluconate from pectin: step 1/5.</text>
</comment>
<dbReference type="Gene3D" id="1.20.140.40">
    <property type="entry name" value="Invertase/pectin methylesterase inhibitor family protein"/>
    <property type="match status" value="1"/>
</dbReference>
<comment type="similarity">
    <text evidence="2">In the N-terminal section; belongs to the PMEI family.</text>
</comment>
<protein>
    <recommendedName>
        <fullName evidence="4 10">Pectinesterase</fullName>
        <ecNumber evidence="4 10">3.1.1.11</ecNumber>
    </recommendedName>
</protein>
<dbReference type="InterPro" id="IPR006501">
    <property type="entry name" value="Pectinesterase_inhib_dom"/>
</dbReference>
<evidence type="ECO:0000256" key="8">
    <source>
        <dbReference type="ARBA" id="ARBA00047928"/>
    </source>
</evidence>
<dbReference type="InterPro" id="IPR012334">
    <property type="entry name" value="Pectin_lyas_fold"/>
</dbReference>
<dbReference type="PROSITE" id="PS00503">
    <property type="entry name" value="PECTINESTERASE_2"/>
    <property type="match status" value="1"/>
</dbReference>
<dbReference type="GO" id="GO:0045490">
    <property type="term" value="P:pectin catabolic process"/>
    <property type="evidence" value="ECO:0007669"/>
    <property type="project" value="UniProtKB-UniRule"/>
</dbReference>
<dbReference type="InterPro" id="IPR000070">
    <property type="entry name" value="Pectinesterase_cat"/>
</dbReference>
<dbReference type="GO" id="GO:0004857">
    <property type="term" value="F:enzyme inhibitor activity"/>
    <property type="evidence" value="ECO:0007669"/>
    <property type="project" value="InterPro"/>
</dbReference>
<feature type="chain" id="PRO_5025710802" description="Pectinesterase" evidence="10">
    <location>
        <begin position="21"/>
        <end position="498"/>
    </location>
</feature>
<keyword evidence="5 10" id="KW-0378">Hydrolase</keyword>
<dbReference type="PANTHER" id="PTHR31707">
    <property type="entry name" value="PECTINESTERASE"/>
    <property type="match status" value="1"/>
</dbReference>
<evidence type="ECO:0000256" key="4">
    <source>
        <dbReference type="ARBA" id="ARBA00013229"/>
    </source>
</evidence>
<dbReference type="FunFam" id="2.160.20.10:FF:000001">
    <property type="entry name" value="Pectinesterase"/>
    <property type="match status" value="1"/>
</dbReference>
<sequence>MPNLLTTFLPLLAIANLISCDQQGLEVVQMARAGVQNAMDWARAYSSPLGSGQDLNNFYVGVALGDCVKLYEDTEPRLERLVSGDQEYCTRDDAVTWLSGAVASHRSCLDGLEEKGSLFASNGGGEVARNLTVLLGEALAFYGSNKTDLGNKSNGASFRRQKRPSRNPGGLLAAWNAATSKADLVVAQDGSGSHKTINEAVAAVGRMGRRRPERVVIHVKAGVYNERVEIGRNLRHLMFVGDGMDKTIVTGSRNVVDGATTLSSATFGVSGDGFWARDMTFENTAGPHKHQAVALRVSSDLAVFYRCSIKGYQDTLYVHSQRQFYRDCQIYGTVDFIFGDAPVVLQNCDIYVRKPMDNQSNMITAQGRENPNEHTGISILNSRVRPAPEFSTVKGRFKSYLGRPWRKYSRTVFLKTDLDGLVDPRGWTEWGSGGFAPSTLYYGEYLNSGTGASTRGRVTWVGFHVIRDPKEASPFTVRNFIQGESWIPATGVPFWLDI</sequence>
<keyword evidence="6 10" id="KW-0063">Aspartyl esterase</keyword>
<evidence type="ECO:0000256" key="1">
    <source>
        <dbReference type="ARBA" id="ARBA00005184"/>
    </source>
</evidence>
<evidence type="ECO:0000313" key="13">
    <source>
        <dbReference type="Proteomes" id="UP000428333"/>
    </source>
</evidence>
<evidence type="ECO:0000256" key="6">
    <source>
        <dbReference type="ARBA" id="ARBA00023085"/>
    </source>
</evidence>
<evidence type="ECO:0000259" key="11">
    <source>
        <dbReference type="SMART" id="SM00856"/>
    </source>
</evidence>
<gene>
    <name evidence="12" type="ORF">C3L33_08101</name>
</gene>
<dbReference type="OrthoDB" id="2019149at2759"/>
<dbReference type="EMBL" id="QEFC01001147">
    <property type="protein sequence ID" value="KAE9460029.1"/>
    <property type="molecule type" value="Genomic_DNA"/>
</dbReference>
<dbReference type="EC" id="3.1.1.11" evidence="4 10"/>
<accession>A0A6A4LXD2</accession>
<dbReference type="Pfam" id="PF04043">
    <property type="entry name" value="PMEI"/>
    <property type="match status" value="1"/>
</dbReference>
<dbReference type="SUPFAM" id="SSF51126">
    <property type="entry name" value="Pectin lyase-like"/>
    <property type="match status" value="1"/>
</dbReference>
<evidence type="ECO:0000256" key="5">
    <source>
        <dbReference type="ARBA" id="ARBA00022801"/>
    </source>
</evidence>
<evidence type="ECO:0000256" key="3">
    <source>
        <dbReference type="ARBA" id="ARBA00007786"/>
    </source>
</evidence>
<dbReference type="Proteomes" id="UP000428333">
    <property type="component" value="Linkage Group LG05"/>
</dbReference>
<dbReference type="SUPFAM" id="SSF101148">
    <property type="entry name" value="Plant invertase/pectin methylesterase inhibitor"/>
    <property type="match status" value="1"/>
</dbReference>
<dbReference type="InterPro" id="IPR033131">
    <property type="entry name" value="Pectinesterase_Asp_AS"/>
</dbReference>
<name>A0A6A4LXD2_9ERIC</name>
<dbReference type="UniPathway" id="UPA00545">
    <property type="reaction ID" value="UER00823"/>
</dbReference>
<feature type="signal peptide" evidence="10">
    <location>
        <begin position="1"/>
        <end position="20"/>
    </location>
</feature>
<proteinExistence type="inferred from homology"/>
<evidence type="ECO:0000256" key="10">
    <source>
        <dbReference type="RuleBase" id="RU000589"/>
    </source>
</evidence>
<feature type="active site" evidence="9">
    <location>
        <position position="335"/>
    </location>
</feature>